<dbReference type="Proteomes" id="UP001500979">
    <property type="component" value="Unassembled WGS sequence"/>
</dbReference>
<evidence type="ECO:0000313" key="1">
    <source>
        <dbReference type="EMBL" id="GAA2813695.1"/>
    </source>
</evidence>
<sequence length="233" mass="26050">MAFDLGAAVAREEAGPRFEGFGDGAVEFFDGLQADNSKAFWADHLDLYKQDVRAPMEALIAELEPEFGPGFGAGKVFRPHRDVRFSPDKSPYKTHCGAVIEQGRGGGAYYVEISAAGLMVAGGCYHTESDQLARFRAAVDTEIHGERLRGILDGLKGWEIGGTTLKSRPRGVAADHPRLDLLRHRTLYAFRRWEPDDVLHERACLDRVRRSWRQVAELNQWCADHIGVSDKRR</sequence>
<comment type="caution">
    <text evidence="1">The sequence shown here is derived from an EMBL/GenBank/DDBJ whole genome shotgun (WGS) entry which is preliminary data.</text>
</comment>
<dbReference type="PANTHER" id="PTHR36452:SF1">
    <property type="entry name" value="DUF2461 DOMAIN-CONTAINING PROTEIN"/>
    <property type="match status" value="1"/>
</dbReference>
<gene>
    <name evidence="1" type="ORF">GCM10010470_56440</name>
</gene>
<protein>
    <submittedName>
        <fullName evidence="1">DUF2461 domain-containing protein</fullName>
    </submittedName>
</protein>
<dbReference type="PANTHER" id="PTHR36452">
    <property type="entry name" value="CHROMOSOME 12, WHOLE GENOME SHOTGUN SEQUENCE"/>
    <property type="match status" value="1"/>
</dbReference>
<organism evidence="1 2">
    <name type="scientific">Saccharopolyspora taberi</name>
    <dbReference type="NCBI Taxonomy" id="60895"/>
    <lineage>
        <taxon>Bacteria</taxon>
        <taxon>Bacillati</taxon>
        <taxon>Actinomycetota</taxon>
        <taxon>Actinomycetes</taxon>
        <taxon>Pseudonocardiales</taxon>
        <taxon>Pseudonocardiaceae</taxon>
        <taxon>Saccharopolyspora</taxon>
    </lineage>
</organism>
<dbReference type="EMBL" id="BAAAUX010000026">
    <property type="protein sequence ID" value="GAA2813695.1"/>
    <property type="molecule type" value="Genomic_DNA"/>
</dbReference>
<proteinExistence type="predicted"/>
<reference evidence="1 2" key="1">
    <citation type="journal article" date="2019" name="Int. J. Syst. Evol. Microbiol.">
        <title>The Global Catalogue of Microorganisms (GCM) 10K type strain sequencing project: providing services to taxonomists for standard genome sequencing and annotation.</title>
        <authorList>
            <consortium name="The Broad Institute Genomics Platform"/>
            <consortium name="The Broad Institute Genome Sequencing Center for Infectious Disease"/>
            <person name="Wu L."/>
            <person name="Ma J."/>
        </authorList>
    </citation>
    <scope>NUCLEOTIDE SEQUENCE [LARGE SCALE GENOMIC DNA]</scope>
    <source>
        <strain evidence="1 2">JCM 9383</strain>
    </source>
</reference>
<evidence type="ECO:0000313" key="2">
    <source>
        <dbReference type="Proteomes" id="UP001500979"/>
    </source>
</evidence>
<dbReference type="RefSeq" id="WP_344684845.1">
    <property type="nucleotide sequence ID" value="NZ_BAAAUX010000026.1"/>
</dbReference>
<dbReference type="InterPro" id="IPR015996">
    <property type="entry name" value="UCP028451"/>
</dbReference>
<keyword evidence="2" id="KW-1185">Reference proteome</keyword>
<accession>A0ABN3VKX1</accession>
<dbReference type="PIRSF" id="PIRSF028451">
    <property type="entry name" value="UCP028451"/>
    <property type="match status" value="1"/>
</dbReference>
<dbReference type="Pfam" id="PF09365">
    <property type="entry name" value="DUF2461"/>
    <property type="match status" value="1"/>
</dbReference>
<dbReference type="NCBIfam" id="TIGR02453">
    <property type="entry name" value="TIGR02453 family protein"/>
    <property type="match status" value="1"/>
</dbReference>
<name>A0ABN3VKX1_9PSEU</name>
<dbReference type="InterPro" id="IPR012808">
    <property type="entry name" value="CHP02453"/>
</dbReference>